<gene>
    <name evidence="7" type="ORF">GCM10008024_09490</name>
    <name evidence="8" type="ORF">SAMN05444006_103143</name>
</gene>
<dbReference type="Proteomes" id="UP000199541">
    <property type="component" value="Unassembled WGS sequence"/>
</dbReference>
<keyword evidence="2" id="KW-1003">Cell membrane</keyword>
<evidence type="ECO:0000256" key="4">
    <source>
        <dbReference type="ARBA" id="ARBA00022989"/>
    </source>
</evidence>
<keyword evidence="5 6" id="KW-0472">Membrane</keyword>
<feature type="transmembrane region" description="Helical" evidence="6">
    <location>
        <begin position="44"/>
        <end position="70"/>
    </location>
</feature>
<reference evidence="7" key="1">
    <citation type="journal article" date="2014" name="Int. J. Syst. Evol. Microbiol.">
        <title>Complete genome sequence of Corynebacterium casei LMG S-19264T (=DSM 44701T), isolated from a smear-ripened cheese.</title>
        <authorList>
            <consortium name="US DOE Joint Genome Institute (JGI-PGF)"/>
            <person name="Walter F."/>
            <person name="Albersmeier A."/>
            <person name="Kalinowski J."/>
            <person name="Ruckert C."/>
        </authorList>
    </citation>
    <scope>NUCLEOTIDE SEQUENCE</scope>
    <source>
        <strain evidence="7">CGMCC 1.10859</strain>
    </source>
</reference>
<dbReference type="RefSeq" id="WP_035842208.1">
    <property type="nucleotide sequence ID" value="NZ_BNAB01000003.1"/>
</dbReference>
<sequence length="206" mass="21240">MVALPAIPPESLWLFTLSGVLLNLTPGADVLFATASGIRGGPRIGALAGLGVGFGALWHVSLAAAGISALLAASPAALTALRWGGGAYLLFLAWKSWHAQPEANGGRGAGSGWGALRRGFLTNVLNPKPVLFVLAFLPQFTDPALGPVWQQIVELGAIFALTGTLITMGYGTLAGLVRQRLARRLGVLNKVAAVVFAGLALRLVVD</sequence>
<keyword evidence="4 6" id="KW-1133">Transmembrane helix</keyword>
<evidence type="ECO:0000313" key="9">
    <source>
        <dbReference type="Proteomes" id="UP000199541"/>
    </source>
</evidence>
<dbReference type="AlphaFoldDB" id="A0AAN4UPL7"/>
<evidence type="ECO:0000313" key="10">
    <source>
        <dbReference type="Proteomes" id="UP000634647"/>
    </source>
</evidence>
<evidence type="ECO:0000256" key="6">
    <source>
        <dbReference type="SAM" id="Phobius"/>
    </source>
</evidence>
<dbReference type="Proteomes" id="UP000634647">
    <property type="component" value="Unassembled WGS sequence"/>
</dbReference>
<feature type="transmembrane region" description="Helical" evidence="6">
    <location>
        <begin position="12"/>
        <end position="32"/>
    </location>
</feature>
<reference evidence="8 9" key="2">
    <citation type="submission" date="2016-10" db="EMBL/GenBank/DDBJ databases">
        <authorList>
            <person name="Varghese N."/>
            <person name="Submissions S."/>
        </authorList>
    </citation>
    <scope>NUCLEOTIDE SEQUENCE [LARGE SCALE GENOMIC DNA]</scope>
    <source>
        <strain evidence="8 9">DSM 24802</strain>
    </source>
</reference>
<dbReference type="PANTHER" id="PTHR30086:SF20">
    <property type="entry name" value="ARGININE EXPORTER PROTEIN ARGO-RELATED"/>
    <property type="match status" value="1"/>
</dbReference>
<feature type="transmembrane region" description="Helical" evidence="6">
    <location>
        <begin position="76"/>
        <end position="94"/>
    </location>
</feature>
<organism evidence="7 10">
    <name type="scientific">Allgaiera indica</name>
    <dbReference type="NCBI Taxonomy" id="765699"/>
    <lineage>
        <taxon>Bacteria</taxon>
        <taxon>Pseudomonadati</taxon>
        <taxon>Pseudomonadota</taxon>
        <taxon>Alphaproteobacteria</taxon>
        <taxon>Rhodobacterales</taxon>
        <taxon>Paracoccaceae</taxon>
        <taxon>Allgaiera</taxon>
    </lineage>
</organism>
<comment type="caution">
    <text evidence="7">The sequence shown here is derived from an EMBL/GenBank/DDBJ whole genome shotgun (WGS) entry which is preliminary data.</text>
</comment>
<dbReference type="GO" id="GO:0015171">
    <property type="term" value="F:amino acid transmembrane transporter activity"/>
    <property type="evidence" value="ECO:0007669"/>
    <property type="project" value="TreeGrafter"/>
</dbReference>
<evidence type="ECO:0000256" key="5">
    <source>
        <dbReference type="ARBA" id="ARBA00023136"/>
    </source>
</evidence>
<dbReference type="PANTHER" id="PTHR30086">
    <property type="entry name" value="ARGININE EXPORTER PROTEIN ARGO"/>
    <property type="match status" value="1"/>
</dbReference>
<evidence type="ECO:0000256" key="1">
    <source>
        <dbReference type="ARBA" id="ARBA00004651"/>
    </source>
</evidence>
<proteinExistence type="predicted"/>
<dbReference type="EMBL" id="FNOB01000003">
    <property type="protein sequence ID" value="SDW40941.1"/>
    <property type="molecule type" value="Genomic_DNA"/>
</dbReference>
<evidence type="ECO:0000313" key="8">
    <source>
        <dbReference type="EMBL" id="SDW40941.1"/>
    </source>
</evidence>
<feature type="transmembrane region" description="Helical" evidence="6">
    <location>
        <begin position="187"/>
        <end position="205"/>
    </location>
</feature>
<comment type="subcellular location">
    <subcellularLocation>
        <location evidence="1">Cell membrane</location>
        <topology evidence="1">Multi-pass membrane protein</topology>
    </subcellularLocation>
</comment>
<evidence type="ECO:0000256" key="3">
    <source>
        <dbReference type="ARBA" id="ARBA00022692"/>
    </source>
</evidence>
<accession>A0AAN4UPL7</accession>
<evidence type="ECO:0000313" key="7">
    <source>
        <dbReference type="EMBL" id="GHD99905.1"/>
    </source>
</evidence>
<feature type="transmembrane region" description="Helical" evidence="6">
    <location>
        <begin position="157"/>
        <end position="175"/>
    </location>
</feature>
<keyword evidence="9" id="KW-1185">Reference proteome</keyword>
<dbReference type="GO" id="GO:0005886">
    <property type="term" value="C:plasma membrane"/>
    <property type="evidence" value="ECO:0007669"/>
    <property type="project" value="UniProtKB-SubCell"/>
</dbReference>
<name>A0AAN4UPL7_9RHOB</name>
<dbReference type="EMBL" id="BNAB01000003">
    <property type="protein sequence ID" value="GHD99905.1"/>
    <property type="molecule type" value="Genomic_DNA"/>
</dbReference>
<reference evidence="7" key="3">
    <citation type="submission" date="2023-06" db="EMBL/GenBank/DDBJ databases">
        <authorList>
            <person name="Sun Q."/>
            <person name="Zhou Y."/>
        </authorList>
    </citation>
    <scope>NUCLEOTIDE SEQUENCE</scope>
    <source>
        <strain evidence="7">CGMCC 1.10859</strain>
    </source>
</reference>
<dbReference type="InterPro" id="IPR001123">
    <property type="entry name" value="LeuE-type"/>
</dbReference>
<keyword evidence="3 6" id="KW-0812">Transmembrane</keyword>
<dbReference type="Pfam" id="PF01810">
    <property type="entry name" value="LysE"/>
    <property type="match status" value="1"/>
</dbReference>
<protein>
    <submittedName>
        <fullName evidence="7">Threonine transporter RhtB</fullName>
    </submittedName>
    <submittedName>
        <fullName evidence="8">Threonine/homoserine/homoserine lactone efflux protein</fullName>
    </submittedName>
</protein>
<dbReference type="PIRSF" id="PIRSF006324">
    <property type="entry name" value="LeuE"/>
    <property type="match status" value="1"/>
</dbReference>
<evidence type="ECO:0000256" key="2">
    <source>
        <dbReference type="ARBA" id="ARBA00022475"/>
    </source>
</evidence>